<evidence type="ECO:0000313" key="2">
    <source>
        <dbReference type="Proteomes" id="UP000193920"/>
    </source>
</evidence>
<organism evidence="1 2">
    <name type="scientific">Neocallimastix californiae</name>
    <dbReference type="NCBI Taxonomy" id="1754190"/>
    <lineage>
        <taxon>Eukaryota</taxon>
        <taxon>Fungi</taxon>
        <taxon>Fungi incertae sedis</taxon>
        <taxon>Chytridiomycota</taxon>
        <taxon>Chytridiomycota incertae sedis</taxon>
        <taxon>Neocallimastigomycetes</taxon>
        <taxon>Neocallimastigales</taxon>
        <taxon>Neocallimastigaceae</taxon>
        <taxon>Neocallimastix</taxon>
    </lineage>
</organism>
<comment type="caution">
    <text evidence="1">The sequence shown here is derived from an EMBL/GenBank/DDBJ whole genome shotgun (WGS) entry which is preliminary data.</text>
</comment>
<gene>
    <name evidence="1" type="ORF">LY90DRAFT_709483</name>
</gene>
<evidence type="ECO:0000313" key="1">
    <source>
        <dbReference type="EMBL" id="ORY00945.1"/>
    </source>
</evidence>
<name>A0A1Y1YTP5_9FUNG</name>
<protein>
    <submittedName>
        <fullName evidence="1">Uncharacterized protein</fullName>
    </submittedName>
</protein>
<dbReference type="Proteomes" id="UP000193920">
    <property type="component" value="Unassembled WGS sequence"/>
</dbReference>
<sequence>MELKDIYNVAICFFLDLNDFTYSNIFNILENIFKIFLVLFFDHDLFKGNIDSPSIIYKKK</sequence>
<dbReference type="EMBL" id="MCOG01000514">
    <property type="protein sequence ID" value="ORY00945.1"/>
    <property type="molecule type" value="Genomic_DNA"/>
</dbReference>
<accession>A0A1Y1YTP5</accession>
<dbReference type="AlphaFoldDB" id="A0A1Y1YTP5"/>
<keyword evidence="2" id="KW-1185">Reference proteome</keyword>
<reference evidence="1 2" key="1">
    <citation type="submission" date="2016-08" db="EMBL/GenBank/DDBJ databases">
        <title>A Parts List for Fungal Cellulosomes Revealed by Comparative Genomics.</title>
        <authorList>
            <consortium name="DOE Joint Genome Institute"/>
            <person name="Haitjema C.H."/>
            <person name="Gilmore S.P."/>
            <person name="Henske J.K."/>
            <person name="Solomon K.V."/>
            <person name="De Groot R."/>
            <person name="Kuo A."/>
            <person name="Mondo S.J."/>
            <person name="Salamov A.A."/>
            <person name="Labutti K."/>
            <person name="Zhao Z."/>
            <person name="Chiniquy J."/>
            <person name="Barry K."/>
            <person name="Brewer H.M."/>
            <person name="Purvine S.O."/>
            <person name="Wright A.T."/>
            <person name="Boxma B."/>
            <person name="Van Alen T."/>
            <person name="Hackstein J.H."/>
            <person name="Baker S.E."/>
            <person name="Grigoriev I.V."/>
            <person name="O'Malley M.A."/>
        </authorList>
    </citation>
    <scope>NUCLEOTIDE SEQUENCE [LARGE SCALE GENOMIC DNA]</scope>
    <source>
        <strain evidence="1 2">G1</strain>
    </source>
</reference>
<proteinExistence type="predicted"/>